<feature type="region of interest" description="Disordered" evidence="1">
    <location>
        <begin position="188"/>
        <end position="207"/>
    </location>
</feature>
<dbReference type="RefSeq" id="WP_111133060.1">
    <property type="nucleotide sequence ID" value="NZ_POUB01000020.1"/>
</dbReference>
<dbReference type="OrthoDB" id="8782062at2"/>
<keyword evidence="4" id="KW-1185">Reference proteome</keyword>
<accession>A0A2W2CT74</accession>
<dbReference type="Proteomes" id="UP000248749">
    <property type="component" value="Unassembled WGS sequence"/>
</dbReference>
<evidence type="ECO:0000313" key="4">
    <source>
        <dbReference type="Proteomes" id="UP000248749"/>
    </source>
</evidence>
<proteinExistence type="predicted"/>
<evidence type="ECO:0000259" key="2">
    <source>
        <dbReference type="Pfam" id="PF13408"/>
    </source>
</evidence>
<dbReference type="InterPro" id="IPR025827">
    <property type="entry name" value="Zn_ribbon_recom_dom"/>
</dbReference>
<sequence length="207" mass="23007">MALCQGIIFCGICGGRVGTRYDRRDRKISYTCQVKDSARIRQCRTFDASTIDKAVGDLFLSTVTAQQIRSALTAAEEVVDRHSRTHRAAELAVQRARYEADRAERAFSNVEPENRLVARTLESRWETKLAALTEAEAALATAKATKPLLPATGAAVVGRRSAPALARRDHWDPATQEIYRQKVANSFRLRPVSPTQRTRTPPTRGDL</sequence>
<name>A0A2W2CT74_9ACTN</name>
<dbReference type="EMBL" id="POUB01000020">
    <property type="protein sequence ID" value="PZG01783.1"/>
    <property type="molecule type" value="Genomic_DNA"/>
</dbReference>
<gene>
    <name evidence="3" type="ORF">C1I99_05440</name>
</gene>
<protein>
    <recommendedName>
        <fullName evidence="2">Recombinase zinc beta ribbon domain-containing protein</fullName>
    </recommendedName>
</protein>
<comment type="caution">
    <text evidence="3">The sequence shown here is derived from an EMBL/GenBank/DDBJ whole genome shotgun (WGS) entry which is preliminary data.</text>
</comment>
<organism evidence="3 4">
    <name type="scientific">Micromonospora deserti</name>
    <dbReference type="NCBI Taxonomy" id="2070366"/>
    <lineage>
        <taxon>Bacteria</taxon>
        <taxon>Bacillati</taxon>
        <taxon>Actinomycetota</taxon>
        <taxon>Actinomycetes</taxon>
        <taxon>Micromonosporales</taxon>
        <taxon>Micromonosporaceae</taxon>
        <taxon>Micromonospora</taxon>
    </lineage>
</organism>
<feature type="compositionally biased region" description="Low complexity" evidence="1">
    <location>
        <begin position="190"/>
        <end position="207"/>
    </location>
</feature>
<feature type="domain" description="Recombinase zinc beta ribbon" evidence="2">
    <location>
        <begin position="3"/>
        <end position="56"/>
    </location>
</feature>
<reference evidence="3 4" key="1">
    <citation type="submission" date="2018-01" db="EMBL/GenBank/DDBJ databases">
        <title>Draft genome sequence of Salinispora sp. 13K206.</title>
        <authorList>
            <person name="Sahin N."/>
            <person name="Saygin H."/>
            <person name="Ay H."/>
        </authorList>
    </citation>
    <scope>NUCLEOTIDE SEQUENCE [LARGE SCALE GENOMIC DNA]</scope>
    <source>
        <strain evidence="3 4">13K206</strain>
    </source>
</reference>
<evidence type="ECO:0000256" key="1">
    <source>
        <dbReference type="SAM" id="MobiDB-lite"/>
    </source>
</evidence>
<dbReference type="AlphaFoldDB" id="A0A2W2CT74"/>
<dbReference type="Pfam" id="PF13408">
    <property type="entry name" value="Zn_ribbon_recom"/>
    <property type="match status" value="1"/>
</dbReference>
<evidence type="ECO:0000313" key="3">
    <source>
        <dbReference type="EMBL" id="PZG01783.1"/>
    </source>
</evidence>